<dbReference type="GO" id="GO:0008955">
    <property type="term" value="F:peptidoglycan glycosyltransferase activity"/>
    <property type="evidence" value="ECO:0007669"/>
    <property type="project" value="UniProtKB-EC"/>
</dbReference>
<keyword evidence="2" id="KW-0645">Protease</keyword>
<accession>A0A239F4A6</accession>
<dbReference type="InterPro" id="IPR023346">
    <property type="entry name" value="Lysozyme-like_dom_sf"/>
</dbReference>
<evidence type="ECO:0000313" key="11">
    <source>
        <dbReference type="Proteomes" id="UP000198327"/>
    </source>
</evidence>
<keyword evidence="11" id="KW-1185">Reference proteome</keyword>
<dbReference type="SUPFAM" id="SSF56601">
    <property type="entry name" value="beta-lactamase/transpeptidase-like"/>
    <property type="match status" value="1"/>
</dbReference>
<keyword evidence="1 10" id="KW-0121">Carboxypeptidase</keyword>
<dbReference type="InterPro" id="IPR001264">
    <property type="entry name" value="Glyco_trans_51"/>
</dbReference>
<dbReference type="InterPro" id="IPR012338">
    <property type="entry name" value="Beta-lactam/transpept-like"/>
</dbReference>
<evidence type="ECO:0000256" key="5">
    <source>
        <dbReference type="ARBA" id="ARBA00022801"/>
    </source>
</evidence>
<dbReference type="GO" id="GO:0006508">
    <property type="term" value="P:proteolysis"/>
    <property type="evidence" value="ECO:0007669"/>
    <property type="project" value="UniProtKB-KW"/>
</dbReference>
<sequence>MTTALFWYARPDQGFRDGPSDCTWDLGLDTRTLFHVSVGKTVAKLAGCSALAGALLAGVMFPLAGGFGYASNRAADTVDNVSAELVEGAVPAVSTMVDAAGNPIAWLYEQRRFEVPSDQISNEMKLAIVSIEDKRFAEHQGVDWQGTLRAFLTNTTSGQVQQGASTLDQQYVKNYQLLVVAKTDAERRAAIETTPARKIREIRMALTLDKELTKDEILTRYLNLVPFGNASFGIQDAAQTYFGIDASQLDAKQSAMLAGMVQSSSALNPYTNEQGVTERRNIVLDTMIQNIPERADEFRAAKSEPLGVLPTPNSLPRGCIAAGDRGFFCDYALQYLANAGISREQIDKGGYLIRTTLDPQVQESTKAALVSNTSPKVDDVATVMNVVEPGQDAHRILAMGSSRTYGLDADADETVQAQPYSLVGHGAGSIFKVFTTAAAMERGLGTSAVLQVPRRAEVRGLGDGGARGCPANTYCVENAGNYPAQLSVTDALAQSPNTAFVKLIESVGVTPTVDMAVRLGLRSYADPNTSGFGEQSMADMQKSQNLGSFTLGPTWVNPLELSNVAATLASGGKWCPPTPIDSVFDREGKQVPVTQQACEQVVEPGLANTLANAMSKDDQPGGTSAGAAGSVGWTLPMAGKTGTTESHMSSGFLGFTNRYAAAVLTYGDSPTPGEICSFPLRPCSDGNLYGGNEPARTWYNAMSPVATKFGPVELPPVDQKYVRGSANGQVPDVTGQTQSSATSTLQGAGFQVTVATSESSAARGTVTSQSPSGSAVPGSAITIYVSDGSVRQAPAAPAIPALPNIEIPALPPNIQIPAIPGLTAPR</sequence>
<dbReference type="Pfam" id="PF03793">
    <property type="entry name" value="PASTA"/>
    <property type="match status" value="1"/>
</dbReference>
<dbReference type="GO" id="GO:0030288">
    <property type="term" value="C:outer membrane-bounded periplasmic space"/>
    <property type="evidence" value="ECO:0007669"/>
    <property type="project" value="TreeGrafter"/>
</dbReference>
<keyword evidence="4" id="KW-0808">Transferase</keyword>
<dbReference type="GO" id="GO:0008658">
    <property type="term" value="F:penicillin binding"/>
    <property type="evidence" value="ECO:0007669"/>
    <property type="project" value="InterPro"/>
</dbReference>
<dbReference type="InterPro" id="IPR036950">
    <property type="entry name" value="PBP_transglycosylase"/>
</dbReference>
<evidence type="ECO:0000256" key="2">
    <source>
        <dbReference type="ARBA" id="ARBA00022670"/>
    </source>
</evidence>
<dbReference type="Gene3D" id="3.40.710.10">
    <property type="entry name" value="DD-peptidase/beta-lactamase superfamily"/>
    <property type="match status" value="1"/>
</dbReference>
<feature type="domain" description="PASTA" evidence="9">
    <location>
        <begin position="724"/>
        <end position="787"/>
    </location>
</feature>
<evidence type="ECO:0000256" key="4">
    <source>
        <dbReference type="ARBA" id="ARBA00022679"/>
    </source>
</evidence>
<dbReference type="PANTHER" id="PTHR32282:SF33">
    <property type="entry name" value="PEPTIDOGLYCAN GLYCOSYLTRANSFERASE"/>
    <property type="match status" value="1"/>
</dbReference>
<dbReference type="Pfam" id="PF00912">
    <property type="entry name" value="Transgly"/>
    <property type="match status" value="1"/>
</dbReference>
<dbReference type="InterPro" id="IPR050396">
    <property type="entry name" value="Glycosyltr_51/Transpeptidase"/>
</dbReference>
<keyword evidence="6" id="KW-0511">Multifunctional enzyme</keyword>
<dbReference type="GO" id="GO:0009002">
    <property type="term" value="F:serine-type D-Ala-D-Ala carboxypeptidase activity"/>
    <property type="evidence" value="ECO:0007669"/>
    <property type="project" value="UniProtKB-EC"/>
</dbReference>
<dbReference type="InterPro" id="IPR005543">
    <property type="entry name" value="PASTA_dom"/>
</dbReference>
<dbReference type="PROSITE" id="PS51178">
    <property type="entry name" value="PASTA"/>
    <property type="match status" value="1"/>
</dbReference>
<dbReference type="AlphaFoldDB" id="A0A239F4A6"/>
<dbReference type="CDD" id="cd06577">
    <property type="entry name" value="PASTA_pknB"/>
    <property type="match status" value="1"/>
</dbReference>
<dbReference type="STRING" id="398843.A3K89_21755"/>
<evidence type="ECO:0000259" key="9">
    <source>
        <dbReference type="PROSITE" id="PS51178"/>
    </source>
</evidence>
<organism evidence="10 11">
    <name type="scientific">Rhodococcoides kyotonense</name>
    <dbReference type="NCBI Taxonomy" id="398843"/>
    <lineage>
        <taxon>Bacteria</taxon>
        <taxon>Bacillati</taxon>
        <taxon>Actinomycetota</taxon>
        <taxon>Actinomycetes</taxon>
        <taxon>Mycobacteriales</taxon>
        <taxon>Nocardiaceae</taxon>
        <taxon>Rhodococcoides</taxon>
    </lineage>
</organism>
<dbReference type="SMART" id="SM00740">
    <property type="entry name" value="PASTA"/>
    <property type="match status" value="1"/>
</dbReference>
<keyword evidence="5" id="KW-0378">Hydrolase</keyword>
<dbReference type="EMBL" id="FZOW01000003">
    <property type="protein sequence ID" value="SNS51551.1"/>
    <property type="molecule type" value="Genomic_DNA"/>
</dbReference>
<dbReference type="GO" id="GO:0009252">
    <property type="term" value="P:peptidoglycan biosynthetic process"/>
    <property type="evidence" value="ECO:0007669"/>
    <property type="project" value="TreeGrafter"/>
</dbReference>
<dbReference type="InterPro" id="IPR001460">
    <property type="entry name" value="PCN-bd_Tpept"/>
</dbReference>
<protein>
    <submittedName>
        <fullName evidence="10">Membrane carboxypeptidase (Penicillin-binding protein)</fullName>
    </submittedName>
</protein>
<evidence type="ECO:0000256" key="3">
    <source>
        <dbReference type="ARBA" id="ARBA00022676"/>
    </source>
</evidence>
<evidence type="ECO:0000256" key="8">
    <source>
        <dbReference type="ARBA" id="ARBA00049902"/>
    </source>
</evidence>
<name>A0A239F4A6_9NOCA</name>
<dbReference type="Pfam" id="PF00905">
    <property type="entry name" value="Transpeptidase"/>
    <property type="match status" value="1"/>
</dbReference>
<proteinExistence type="predicted"/>
<comment type="catalytic activity">
    <reaction evidence="8">
        <text>[GlcNAc-(1-&gt;4)-Mur2Ac(oyl-L-Ala-gamma-D-Glu-L-Lys-D-Ala-D-Ala)](n)-di-trans,octa-cis-undecaprenyl diphosphate + beta-D-GlcNAc-(1-&gt;4)-Mur2Ac(oyl-L-Ala-gamma-D-Glu-L-Lys-D-Ala-D-Ala)-di-trans,octa-cis-undecaprenyl diphosphate = [GlcNAc-(1-&gt;4)-Mur2Ac(oyl-L-Ala-gamma-D-Glu-L-Lys-D-Ala-D-Ala)](n+1)-di-trans,octa-cis-undecaprenyl diphosphate + di-trans,octa-cis-undecaprenyl diphosphate + H(+)</text>
        <dbReference type="Rhea" id="RHEA:23708"/>
        <dbReference type="Rhea" id="RHEA-COMP:9602"/>
        <dbReference type="Rhea" id="RHEA-COMP:9603"/>
        <dbReference type="ChEBI" id="CHEBI:15378"/>
        <dbReference type="ChEBI" id="CHEBI:58405"/>
        <dbReference type="ChEBI" id="CHEBI:60033"/>
        <dbReference type="ChEBI" id="CHEBI:78435"/>
        <dbReference type="EC" id="2.4.99.28"/>
    </reaction>
</comment>
<dbReference type="Gene3D" id="1.10.3810.10">
    <property type="entry name" value="Biosynthetic peptidoglycan transglycosylase-like"/>
    <property type="match status" value="1"/>
</dbReference>
<dbReference type="Gene3D" id="3.30.10.20">
    <property type="match status" value="1"/>
</dbReference>
<reference evidence="11" key="1">
    <citation type="submission" date="2017-06" db="EMBL/GenBank/DDBJ databases">
        <authorList>
            <person name="Varghese N."/>
            <person name="Submissions S."/>
        </authorList>
    </citation>
    <scope>NUCLEOTIDE SEQUENCE [LARGE SCALE GENOMIC DNA]</scope>
    <source>
        <strain evidence="11">JCM 23211</strain>
    </source>
</reference>
<dbReference type="Proteomes" id="UP000198327">
    <property type="component" value="Unassembled WGS sequence"/>
</dbReference>
<dbReference type="SUPFAM" id="SSF53955">
    <property type="entry name" value="Lysozyme-like"/>
    <property type="match status" value="1"/>
</dbReference>
<gene>
    <name evidence="10" type="ORF">SAMN05421642_10395</name>
</gene>
<evidence type="ECO:0000256" key="6">
    <source>
        <dbReference type="ARBA" id="ARBA00023268"/>
    </source>
</evidence>
<evidence type="ECO:0000313" key="10">
    <source>
        <dbReference type="EMBL" id="SNS51551.1"/>
    </source>
</evidence>
<evidence type="ECO:0000256" key="7">
    <source>
        <dbReference type="ARBA" id="ARBA00034000"/>
    </source>
</evidence>
<dbReference type="PANTHER" id="PTHR32282">
    <property type="entry name" value="BINDING PROTEIN TRANSPEPTIDASE, PUTATIVE-RELATED"/>
    <property type="match status" value="1"/>
</dbReference>
<evidence type="ECO:0000256" key="1">
    <source>
        <dbReference type="ARBA" id="ARBA00022645"/>
    </source>
</evidence>
<keyword evidence="3" id="KW-0328">Glycosyltransferase</keyword>
<comment type="catalytic activity">
    <reaction evidence="7">
        <text>Preferential cleavage: (Ac)2-L-Lys-D-Ala-|-D-Ala. Also transpeptidation of peptidyl-alanyl moieties that are N-acyl substituents of D-alanine.</text>
        <dbReference type="EC" id="3.4.16.4"/>
    </reaction>
</comment>